<evidence type="ECO:0000313" key="2">
    <source>
        <dbReference type="EMBL" id="KAF6018350.1"/>
    </source>
</evidence>
<accession>A0A7J7IWX2</accession>
<feature type="chain" id="PRO_5029641334" evidence="1">
    <location>
        <begin position="20"/>
        <end position="73"/>
    </location>
</feature>
<name>A0A7J7IWX2_BUGNE</name>
<dbReference type="EMBL" id="VXIV02003316">
    <property type="protein sequence ID" value="KAF6018350.1"/>
    <property type="molecule type" value="Genomic_DNA"/>
</dbReference>
<organism evidence="2 3">
    <name type="scientific">Bugula neritina</name>
    <name type="common">Brown bryozoan</name>
    <name type="synonym">Sertularia neritina</name>
    <dbReference type="NCBI Taxonomy" id="10212"/>
    <lineage>
        <taxon>Eukaryota</taxon>
        <taxon>Metazoa</taxon>
        <taxon>Spiralia</taxon>
        <taxon>Lophotrochozoa</taxon>
        <taxon>Bryozoa</taxon>
        <taxon>Gymnolaemata</taxon>
        <taxon>Cheilostomatida</taxon>
        <taxon>Flustrina</taxon>
        <taxon>Buguloidea</taxon>
        <taxon>Bugulidae</taxon>
        <taxon>Bugula</taxon>
    </lineage>
</organism>
<feature type="signal peptide" evidence="1">
    <location>
        <begin position="1"/>
        <end position="19"/>
    </location>
</feature>
<dbReference type="AlphaFoldDB" id="A0A7J7IWX2"/>
<keyword evidence="1" id="KW-0732">Signal</keyword>
<keyword evidence="3" id="KW-1185">Reference proteome</keyword>
<evidence type="ECO:0000256" key="1">
    <source>
        <dbReference type="SAM" id="SignalP"/>
    </source>
</evidence>
<comment type="caution">
    <text evidence="2">The sequence shown here is derived from an EMBL/GenBank/DDBJ whole genome shotgun (WGS) entry which is preliminary data.</text>
</comment>
<proteinExistence type="predicted"/>
<evidence type="ECO:0000313" key="3">
    <source>
        <dbReference type="Proteomes" id="UP000593567"/>
    </source>
</evidence>
<protein>
    <submittedName>
        <fullName evidence="2">Uncharacterized protein</fullName>
    </submittedName>
</protein>
<gene>
    <name evidence="2" type="ORF">EB796_023340</name>
</gene>
<reference evidence="2" key="1">
    <citation type="submission" date="2020-06" db="EMBL/GenBank/DDBJ databases">
        <title>Draft genome of Bugula neritina, a colonial animal packing powerful symbionts and potential medicines.</title>
        <authorList>
            <person name="Rayko M."/>
        </authorList>
    </citation>
    <scope>NUCLEOTIDE SEQUENCE [LARGE SCALE GENOMIC DNA]</scope>
    <source>
        <strain evidence="2">Kwan_BN1</strain>
    </source>
</reference>
<sequence length="73" mass="8461">MIPIIVIMLFSTFLDETQVESDADSDLSDHEDFYLPEEDQHVKMEVSVTRKAAIKRLFYSNQVTRYSSTDNVT</sequence>
<dbReference type="Proteomes" id="UP000593567">
    <property type="component" value="Unassembled WGS sequence"/>
</dbReference>